<evidence type="ECO:0000313" key="2">
    <source>
        <dbReference type="EMBL" id="EAT43138.1"/>
    </source>
</evidence>
<proteinExistence type="predicted"/>
<dbReference type="HOGENOM" id="CLU_1297195_0_0_1"/>
<reference evidence="2" key="3">
    <citation type="submission" date="2012-09" db="EMBL/GenBank/DDBJ databases">
        <authorList>
            <consortium name="VectorBase"/>
        </authorList>
    </citation>
    <scope>NUCLEOTIDE SEQUENCE</scope>
    <source>
        <strain evidence="2">Liverpool</strain>
    </source>
</reference>
<keyword evidence="1" id="KW-0472">Membrane</keyword>
<accession>Q17A86</accession>
<reference evidence="2" key="1">
    <citation type="submission" date="2005-10" db="EMBL/GenBank/DDBJ databases">
        <authorList>
            <person name="Loftus B.J."/>
            <person name="Nene V.M."/>
            <person name="Hannick L.I."/>
            <person name="Bidwell S."/>
            <person name="Haas B."/>
            <person name="Amedeo P."/>
            <person name="Orvis J."/>
            <person name="Wortman J.R."/>
            <person name="White O.R."/>
            <person name="Salzberg S."/>
            <person name="Shumway M."/>
            <person name="Koo H."/>
            <person name="Zhao Y."/>
            <person name="Holmes M."/>
            <person name="Miller J."/>
            <person name="Schatz M."/>
            <person name="Pop M."/>
            <person name="Pai G."/>
            <person name="Utterback T."/>
            <person name="Rogers Y.-H."/>
            <person name="Kravitz S."/>
            <person name="Fraser C.M."/>
        </authorList>
    </citation>
    <scope>NUCLEOTIDE SEQUENCE</scope>
    <source>
        <strain evidence="2">Liverpool</strain>
    </source>
</reference>
<feature type="transmembrane region" description="Helical" evidence="1">
    <location>
        <begin position="159"/>
        <end position="177"/>
    </location>
</feature>
<feature type="non-terminal residue" evidence="2">
    <location>
        <position position="1"/>
    </location>
</feature>
<reference evidence="2" key="2">
    <citation type="journal article" date="2007" name="Science">
        <title>Genome sequence of Aedes aegypti, a major arbovirus vector.</title>
        <authorList>
            <person name="Nene V."/>
            <person name="Wortman J.R."/>
            <person name="Lawson D."/>
            <person name="Haas B."/>
            <person name="Kodira C."/>
            <person name="Tu Z.J."/>
            <person name="Loftus B."/>
            <person name="Xi Z."/>
            <person name="Megy K."/>
            <person name="Grabherr M."/>
            <person name="Ren Q."/>
            <person name="Zdobnov E.M."/>
            <person name="Lobo N.F."/>
            <person name="Campbell K.S."/>
            <person name="Brown S.E."/>
            <person name="Bonaldo M.F."/>
            <person name="Zhu J."/>
            <person name="Sinkins S.P."/>
            <person name="Hogenkamp D.G."/>
            <person name="Amedeo P."/>
            <person name="Arensburger P."/>
            <person name="Atkinson P.W."/>
            <person name="Bidwell S."/>
            <person name="Biedler J."/>
            <person name="Birney E."/>
            <person name="Bruggner R.V."/>
            <person name="Costas J."/>
            <person name="Coy M.R."/>
            <person name="Crabtree J."/>
            <person name="Crawford M."/>
            <person name="Debruyn B."/>
            <person name="Decaprio D."/>
            <person name="Eiglmeier K."/>
            <person name="Eisenstadt E."/>
            <person name="El-Dorry H."/>
            <person name="Gelbart W.M."/>
            <person name="Gomes S.L."/>
            <person name="Hammond M."/>
            <person name="Hannick L.I."/>
            <person name="Hogan J.R."/>
            <person name="Holmes M.H."/>
            <person name="Jaffe D."/>
            <person name="Johnston J.S."/>
            <person name="Kennedy R.C."/>
            <person name="Koo H."/>
            <person name="Kravitz S."/>
            <person name="Kriventseva E.V."/>
            <person name="Kulp D."/>
            <person name="Labutti K."/>
            <person name="Lee E."/>
            <person name="Li S."/>
            <person name="Lovin D.D."/>
            <person name="Mao C."/>
            <person name="Mauceli E."/>
            <person name="Menck C.F."/>
            <person name="Miller J.R."/>
            <person name="Montgomery P."/>
            <person name="Mori A."/>
            <person name="Nascimento A.L."/>
            <person name="Naveira H.F."/>
            <person name="Nusbaum C."/>
            <person name="O'leary S."/>
            <person name="Orvis J."/>
            <person name="Pertea M."/>
            <person name="Quesneville H."/>
            <person name="Reidenbach K.R."/>
            <person name="Rogers Y.H."/>
            <person name="Roth C.W."/>
            <person name="Schneider J.R."/>
            <person name="Schatz M."/>
            <person name="Shumway M."/>
            <person name="Stanke M."/>
            <person name="Stinson E.O."/>
            <person name="Tubio J.M."/>
            <person name="Vanzee J.P."/>
            <person name="Verjovski-Almeida S."/>
            <person name="Werner D."/>
            <person name="White O."/>
            <person name="Wyder S."/>
            <person name="Zeng Q."/>
            <person name="Zhao Q."/>
            <person name="Zhao Y."/>
            <person name="Hill C.A."/>
            <person name="Raikhel A.S."/>
            <person name="Soares M.B."/>
            <person name="Knudson D.L."/>
            <person name="Lee N.H."/>
            <person name="Galagan J."/>
            <person name="Salzberg S.L."/>
            <person name="Paulsen I.T."/>
            <person name="Dimopoulos G."/>
            <person name="Collins F.H."/>
            <person name="Birren B."/>
            <person name="Fraser-Liggett C.M."/>
            <person name="Severson D.W."/>
        </authorList>
    </citation>
    <scope>NUCLEOTIDE SEQUENCE [LARGE SCALE GENOMIC DNA]</scope>
    <source>
        <strain evidence="2">Liverpool</strain>
    </source>
</reference>
<keyword evidence="1" id="KW-1133">Transmembrane helix</keyword>
<dbReference type="AlphaFoldDB" id="Q17A86"/>
<gene>
    <name evidence="2" type="ORF">AaeL_AAEL005398</name>
</gene>
<name>Q17A86_AEDAE</name>
<dbReference type="EMBL" id="CH477339">
    <property type="protein sequence ID" value="EAT43138.1"/>
    <property type="molecule type" value="Genomic_DNA"/>
</dbReference>
<sequence>TLRRQQLVGCARDETQTLNPRVGFVLRGVVLGEEHLHLEHDSDDGGEQELAAGQILENLFGSNQLGKFQQVQECTILHVSLELGVQAEQNSVLVVAVLLQHERNCQKDGLPERPAVGMISQQDADATKQNFALTNTEHWRYFIKAEATHQNFEQFIKRFRFYGWYFLVVLPLSFLLGNPSGFDRRGVLQIFHFQHQLVQSFNVEQNVARLAQT</sequence>
<evidence type="ECO:0000256" key="1">
    <source>
        <dbReference type="SAM" id="Phobius"/>
    </source>
</evidence>
<dbReference type="Proteomes" id="UP000682892">
    <property type="component" value="Unassembled WGS sequence"/>
</dbReference>
<keyword evidence="1" id="KW-0812">Transmembrane</keyword>
<organism evidence="2 3">
    <name type="scientific">Aedes aegypti</name>
    <name type="common">Yellowfever mosquito</name>
    <name type="synonym">Culex aegypti</name>
    <dbReference type="NCBI Taxonomy" id="7159"/>
    <lineage>
        <taxon>Eukaryota</taxon>
        <taxon>Metazoa</taxon>
        <taxon>Ecdysozoa</taxon>
        <taxon>Arthropoda</taxon>
        <taxon>Hexapoda</taxon>
        <taxon>Insecta</taxon>
        <taxon>Pterygota</taxon>
        <taxon>Neoptera</taxon>
        <taxon>Endopterygota</taxon>
        <taxon>Diptera</taxon>
        <taxon>Nematocera</taxon>
        <taxon>Culicoidea</taxon>
        <taxon>Culicidae</taxon>
        <taxon>Culicinae</taxon>
        <taxon>Aedini</taxon>
        <taxon>Aedes</taxon>
        <taxon>Stegomyia</taxon>
    </lineage>
</organism>
<protein>
    <submittedName>
        <fullName evidence="2">AAEL005398-PA</fullName>
    </submittedName>
</protein>
<evidence type="ECO:0000313" key="3">
    <source>
        <dbReference type="Proteomes" id="UP000682892"/>
    </source>
</evidence>
<dbReference type="PaxDb" id="7159-AAEL005398-PA"/>